<name>A0A182WQ74_9DIPT</name>
<sequence>MFRADHQKSTGLISQGKTGV</sequence>
<protein>
    <submittedName>
        <fullName evidence="2">Uncharacterized protein</fullName>
    </submittedName>
</protein>
<reference evidence="2" key="2">
    <citation type="submission" date="2020-05" db="UniProtKB">
        <authorList>
            <consortium name="EnsemblMetazoa"/>
        </authorList>
    </citation>
    <scope>IDENTIFICATION</scope>
    <source>
        <strain evidence="2">MINIMUS1</strain>
    </source>
</reference>
<reference evidence="3" key="1">
    <citation type="submission" date="2013-03" db="EMBL/GenBank/DDBJ databases">
        <title>The Genome Sequence of Anopheles minimus MINIMUS1.</title>
        <authorList>
            <consortium name="The Broad Institute Genomics Platform"/>
            <person name="Neafsey D.E."/>
            <person name="Walton C."/>
            <person name="Walker B."/>
            <person name="Young S.K."/>
            <person name="Zeng Q."/>
            <person name="Gargeya S."/>
            <person name="Fitzgerald M."/>
            <person name="Haas B."/>
            <person name="Abouelleil A."/>
            <person name="Allen A.W."/>
            <person name="Alvarado L."/>
            <person name="Arachchi H.M."/>
            <person name="Berlin A.M."/>
            <person name="Chapman S.B."/>
            <person name="Gainer-Dewar J."/>
            <person name="Goldberg J."/>
            <person name="Griggs A."/>
            <person name="Gujja S."/>
            <person name="Hansen M."/>
            <person name="Howarth C."/>
            <person name="Imamovic A."/>
            <person name="Ireland A."/>
            <person name="Larimer J."/>
            <person name="McCowan C."/>
            <person name="Murphy C."/>
            <person name="Pearson M."/>
            <person name="Poon T.W."/>
            <person name="Priest M."/>
            <person name="Roberts A."/>
            <person name="Saif S."/>
            <person name="Shea T."/>
            <person name="Sisk P."/>
            <person name="Sykes S."/>
            <person name="Wortman J."/>
            <person name="Nusbaum C."/>
            <person name="Birren B."/>
        </authorList>
    </citation>
    <scope>NUCLEOTIDE SEQUENCE [LARGE SCALE GENOMIC DNA]</scope>
    <source>
        <strain evidence="3">MINIMUS1</strain>
    </source>
</reference>
<feature type="region of interest" description="Disordered" evidence="1">
    <location>
        <begin position="1"/>
        <end position="20"/>
    </location>
</feature>
<evidence type="ECO:0000313" key="3">
    <source>
        <dbReference type="Proteomes" id="UP000075920"/>
    </source>
</evidence>
<organism evidence="2 3">
    <name type="scientific">Anopheles minimus</name>
    <dbReference type="NCBI Taxonomy" id="112268"/>
    <lineage>
        <taxon>Eukaryota</taxon>
        <taxon>Metazoa</taxon>
        <taxon>Ecdysozoa</taxon>
        <taxon>Arthropoda</taxon>
        <taxon>Hexapoda</taxon>
        <taxon>Insecta</taxon>
        <taxon>Pterygota</taxon>
        <taxon>Neoptera</taxon>
        <taxon>Endopterygota</taxon>
        <taxon>Diptera</taxon>
        <taxon>Nematocera</taxon>
        <taxon>Culicoidea</taxon>
        <taxon>Culicidae</taxon>
        <taxon>Anophelinae</taxon>
        <taxon>Anopheles</taxon>
    </lineage>
</organism>
<dbReference type="EnsemblMetazoa" id="AMIN014800-RA">
    <property type="protein sequence ID" value="AMIN014800-PA"/>
    <property type="gene ID" value="AMIN014800"/>
</dbReference>
<evidence type="ECO:0000313" key="2">
    <source>
        <dbReference type="EnsemblMetazoa" id="AMIN014800-PA"/>
    </source>
</evidence>
<accession>A0A182WQ74</accession>
<dbReference type="VEuPathDB" id="VectorBase:AMIN014800"/>
<proteinExistence type="predicted"/>
<feature type="compositionally biased region" description="Polar residues" evidence="1">
    <location>
        <begin position="9"/>
        <end position="20"/>
    </location>
</feature>
<dbReference type="AlphaFoldDB" id="A0A182WQ74"/>
<evidence type="ECO:0000256" key="1">
    <source>
        <dbReference type="SAM" id="MobiDB-lite"/>
    </source>
</evidence>
<keyword evidence="3" id="KW-1185">Reference proteome</keyword>
<dbReference type="Proteomes" id="UP000075920">
    <property type="component" value="Unassembled WGS sequence"/>
</dbReference>